<sequence length="404" mass="41212">MARTARNSPLDASALTGLSYFSTADNFTTNRLAARDLTASSRLTVANQLAADNPATTRLATPRGPAIGNDLAAQDPTLTNDFTVINRLATASGLATTDGRATPICLTATNSPATSNRLATIDGLATSASRATASRPVASRSLAAVGSRSTRNCGAVASRPVTASSLATTNRLAAAVSSRSSRNCSAVASRPATASGLAITSDRSTRNCVVAANVLAGVSRPGALSRLSVAAAFPTGNPATSGGDFAGGGNLNVLGCRGVSRRLGDPGARAVETVLCFSVEGRAIKKSLVEDRTRPTDPPRAFRFPRRGRLRRGRTLRGLRLGTGGGFVRQEFAGLRALRKAQGGAGEAFGQQPVGGDVEEFTVGVDDYPGGSEQGVARTSVAGRALSALQDPQTPGKPVPGARL</sequence>
<protein>
    <submittedName>
        <fullName evidence="1">Uncharacterized protein</fullName>
    </submittedName>
</protein>
<dbReference type="Proteomes" id="UP001138997">
    <property type="component" value="Unassembled WGS sequence"/>
</dbReference>
<comment type="caution">
    <text evidence="1">The sequence shown here is derived from an EMBL/GenBank/DDBJ whole genome shotgun (WGS) entry which is preliminary data.</text>
</comment>
<gene>
    <name evidence="1" type="ORF">LR394_32565</name>
</gene>
<organism evidence="1 2">
    <name type="scientific">Kineosporia babensis</name>
    <dbReference type="NCBI Taxonomy" id="499548"/>
    <lineage>
        <taxon>Bacteria</taxon>
        <taxon>Bacillati</taxon>
        <taxon>Actinomycetota</taxon>
        <taxon>Actinomycetes</taxon>
        <taxon>Kineosporiales</taxon>
        <taxon>Kineosporiaceae</taxon>
        <taxon>Kineosporia</taxon>
    </lineage>
</organism>
<keyword evidence="2" id="KW-1185">Reference proteome</keyword>
<proteinExistence type="predicted"/>
<dbReference type="RefSeq" id="WP_231448458.1">
    <property type="nucleotide sequence ID" value="NZ_JAJOMB010000023.1"/>
</dbReference>
<dbReference type="AlphaFoldDB" id="A0A9X1SXA0"/>
<reference evidence="1" key="1">
    <citation type="submission" date="2021-11" db="EMBL/GenBank/DDBJ databases">
        <title>Streptomyces corallinus and Kineosporia corallina sp. nov., two new coral-derived marine actinobacteria.</title>
        <authorList>
            <person name="Buangrab K."/>
            <person name="Sutthacheep M."/>
            <person name="Yeemin T."/>
            <person name="Harunari E."/>
            <person name="Igarashi Y."/>
            <person name="Sripreechasak P."/>
            <person name="Kanchanasin P."/>
            <person name="Tanasupawat S."/>
            <person name="Phongsopitanun W."/>
        </authorList>
    </citation>
    <scope>NUCLEOTIDE SEQUENCE</scope>
    <source>
        <strain evidence="1">JCM 31032</strain>
    </source>
</reference>
<dbReference type="EMBL" id="JAJOMB010000023">
    <property type="protein sequence ID" value="MCD5315641.1"/>
    <property type="molecule type" value="Genomic_DNA"/>
</dbReference>
<name>A0A9X1SXA0_9ACTN</name>
<evidence type="ECO:0000313" key="1">
    <source>
        <dbReference type="EMBL" id="MCD5315641.1"/>
    </source>
</evidence>
<accession>A0A9X1SXA0</accession>
<evidence type="ECO:0000313" key="2">
    <source>
        <dbReference type="Proteomes" id="UP001138997"/>
    </source>
</evidence>